<dbReference type="Proteomes" id="UP000543030">
    <property type="component" value="Unassembled WGS sequence"/>
</dbReference>
<accession>A0A840RHP2</accession>
<comment type="pathway">
    <text evidence="2">Bacterial outer membrane biogenesis; LPS core biosynthesis.</text>
</comment>
<dbReference type="SUPFAM" id="SSF53756">
    <property type="entry name" value="UDP-Glycosyltransferase/glycogen phosphorylase"/>
    <property type="match status" value="1"/>
</dbReference>
<name>A0A840RHP2_9NEIS</name>
<evidence type="ECO:0000256" key="5">
    <source>
        <dbReference type="ARBA" id="ARBA00022676"/>
    </source>
</evidence>
<evidence type="ECO:0000256" key="10">
    <source>
        <dbReference type="ARBA" id="ARBA00044041"/>
    </source>
</evidence>
<dbReference type="RefSeq" id="WP_184101718.1">
    <property type="nucleotide sequence ID" value="NZ_JACHHN010000005.1"/>
</dbReference>
<evidence type="ECO:0000256" key="1">
    <source>
        <dbReference type="ARBA" id="ARBA00004515"/>
    </source>
</evidence>
<dbReference type="GO" id="GO:0005829">
    <property type="term" value="C:cytosol"/>
    <property type="evidence" value="ECO:0007669"/>
    <property type="project" value="TreeGrafter"/>
</dbReference>
<protein>
    <recommendedName>
        <fullName evidence="11">Lipopolysaccharide heptosyltransferase 1</fullName>
        <ecNumber evidence="10">2.4.99.23</ecNumber>
    </recommendedName>
    <alternativeName>
        <fullName evidence="12">ADP-heptose:lipopolysaccharide heptosyltransferase I</fullName>
    </alternativeName>
</protein>
<dbReference type="InterPro" id="IPR051199">
    <property type="entry name" value="LPS_LOS_Heptosyltrfase"/>
</dbReference>
<sequence length="319" mass="34890">MSKILLVRLSSMGDIINAMPAVTDMAQAMPGLKLDWVVEESFQTLPRLHPAVDRIIPVALRRWRKSPLSGRSWREFSAARQALGETPYDLILDVQGLVKSVFFARMAHGPIAGPDRHSAREGLAALAYQKSYPIVWHQHAINRVRKLAAQAFDYPLPVNIDYGLARPDITLSWLPVRPYVVLLTATSRPEKEWPEERWVRLGQRFADLGLACVLPWGNAQEQARAERIAKAIPDALVAPKMPLDAAATLLADARVVIGVDTGLAHLAAAMATPVVAIFLASDPLENGVLASTYAVNVGHNGASPEVDEVWQAAMAGRRA</sequence>
<dbReference type="CDD" id="cd03789">
    <property type="entry name" value="GT9_LPS_heptosyltransferase"/>
    <property type="match status" value="1"/>
</dbReference>
<comment type="catalytic activity">
    <reaction evidence="13">
        <text>an alpha-Kdo-(2-&gt;4)-alpha-Kdo-(2-&gt;6)-lipid A + ADP-L-glycero-beta-D-manno-heptose = an L-alpha-D-Hep-(1-&gt;5)-[alpha-Kdo-(2-&gt;4)]-alpha-Kdo-(2-&gt;6)-lipid A + ADP + H(+)</text>
        <dbReference type="Rhea" id="RHEA:74067"/>
        <dbReference type="ChEBI" id="CHEBI:15378"/>
        <dbReference type="ChEBI" id="CHEBI:61506"/>
        <dbReference type="ChEBI" id="CHEBI:176431"/>
        <dbReference type="ChEBI" id="CHEBI:193068"/>
        <dbReference type="ChEBI" id="CHEBI:456216"/>
        <dbReference type="EC" id="2.4.99.23"/>
    </reaction>
</comment>
<evidence type="ECO:0000313" key="14">
    <source>
        <dbReference type="EMBL" id="MBB5192094.1"/>
    </source>
</evidence>
<keyword evidence="6 14" id="KW-0808">Transferase</keyword>
<evidence type="ECO:0000256" key="13">
    <source>
        <dbReference type="ARBA" id="ARBA00049201"/>
    </source>
</evidence>
<keyword evidence="3" id="KW-1003">Cell membrane</keyword>
<dbReference type="GO" id="GO:0008713">
    <property type="term" value="F:ADP-heptose-lipopolysaccharide heptosyltransferase activity"/>
    <property type="evidence" value="ECO:0007669"/>
    <property type="project" value="TreeGrafter"/>
</dbReference>
<evidence type="ECO:0000256" key="11">
    <source>
        <dbReference type="ARBA" id="ARBA00044190"/>
    </source>
</evidence>
<reference evidence="14 15" key="1">
    <citation type="submission" date="2020-08" db="EMBL/GenBank/DDBJ databases">
        <title>Genomic Encyclopedia of Type Strains, Phase IV (KMG-IV): sequencing the most valuable type-strain genomes for metagenomic binning, comparative biology and taxonomic classification.</title>
        <authorList>
            <person name="Goeker M."/>
        </authorList>
    </citation>
    <scope>NUCLEOTIDE SEQUENCE [LARGE SCALE GENOMIC DNA]</scope>
    <source>
        <strain evidence="14 15">DSM 18233</strain>
    </source>
</reference>
<dbReference type="EC" id="2.4.99.23" evidence="10"/>
<organism evidence="14 15">
    <name type="scientific">Silvimonas terrae</name>
    <dbReference type="NCBI Taxonomy" id="300266"/>
    <lineage>
        <taxon>Bacteria</taxon>
        <taxon>Pseudomonadati</taxon>
        <taxon>Pseudomonadota</taxon>
        <taxon>Betaproteobacteria</taxon>
        <taxon>Neisseriales</taxon>
        <taxon>Chitinibacteraceae</taxon>
        <taxon>Silvimonas</taxon>
    </lineage>
</organism>
<evidence type="ECO:0000256" key="4">
    <source>
        <dbReference type="ARBA" id="ARBA00022519"/>
    </source>
</evidence>
<dbReference type="PANTHER" id="PTHR30160">
    <property type="entry name" value="TETRAACYLDISACCHARIDE 4'-KINASE-RELATED"/>
    <property type="match status" value="1"/>
</dbReference>
<evidence type="ECO:0000256" key="7">
    <source>
        <dbReference type="ARBA" id="ARBA00022985"/>
    </source>
</evidence>
<evidence type="ECO:0000256" key="12">
    <source>
        <dbReference type="ARBA" id="ARBA00044330"/>
    </source>
</evidence>
<evidence type="ECO:0000256" key="6">
    <source>
        <dbReference type="ARBA" id="ARBA00022679"/>
    </source>
</evidence>
<gene>
    <name evidence="14" type="ORF">HNQ50_002831</name>
</gene>
<evidence type="ECO:0000256" key="8">
    <source>
        <dbReference type="ARBA" id="ARBA00023136"/>
    </source>
</evidence>
<dbReference type="PANTHER" id="PTHR30160:SF19">
    <property type="entry name" value="LIPOPOLYSACCHARIDE HEPTOSYLTRANSFERASE 1"/>
    <property type="match status" value="1"/>
</dbReference>
<dbReference type="Gene3D" id="3.40.50.2000">
    <property type="entry name" value="Glycogen Phosphorylase B"/>
    <property type="match status" value="2"/>
</dbReference>
<proteinExistence type="inferred from homology"/>
<comment type="similarity">
    <text evidence="9">Belongs to the glycosyltransferase 9 family.</text>
</comment>
<keyword evidence="8" id="KW-0472">Membrane</keyword>
<dbReference type="AlphaFoldDB" id="A0A840RHP2"/>
<dbReference type="InterPro" id="IPR011908">
    <property type="entry name" value="LipoPS_heptosylTferase-I"/>
</dbReference>
<keyword evidence="7" id="KW-0448">Lipopolysaccharide biosynthesis</keyword>
<evidence type="ECO:0000256" key="2">
    <source>
        <dbReference type="ARBA" id="ARBA00004713"/>
    </source>
</evidence>
<keyword evidence="4" id="KW-0997">Cell inner membrane</keyword>
<evidence type="ECO:0000256" key="3">
    <source>
        <dbReference type="ARBA" id="ARBA00022475"/>
    </source>
</evidence>
<comment type="subcellular location">
    <subcellularLocation>
        <location evidence="1">Cell inner membrane</location>
        <topology evidence="1">Peripheral membrane protein</topology>
        <orientation evidence="1">Cytoplasmic side</orientation>
    </subcellularLocation>
</comment>
<comment type="caution">
    <text evidence="14">The sequence shown here is derived from an EMBL/GenBank/DDBJ whole genome shotgun (WGS) entry which is preliminary data.</text>
</comment>
<dbReference type="EMBL" id="JACHHN010000005">
    <property type="protein sequence ID" value="MBB5192094.1"/>
    <property type="molecule type" value="Genomic_DNA"/>
</dbReference>
<evidence type="ECO:0000313" key="15">
    <source>
        <dbReference type="Proteomes" id="UP000543030"/>
    </source>
</evidence>
<dbReference type="GO" id="GO:0005886">
    <property type="term" value="C:plasma membrane"/>
    <property type="evidence" value="ECO:0007669"/>
    <property type="project" value="UniProtKB-SubCell"/>
</dbReference>
<keyword evidence="15" id="KW-1185">Reference proteome</keyword>
<dbReference type="GO" id="GO:0009244">
    <property type="term" value="P:lipopolysaccharide core region biosynthetic process"/>
    <property type="evidence" value="ECO:0007669"/>
    <property type="project" value="InterPro"/>
</dbReference>
<dbReference type="InterPro" id="IPR002201">
    <property type="entry name" value="Glyco_trans_9"/>
</dbReference>
<dbReference type="NCBIfam" id="TIGR02193">
    <property type="entry name" value="heptsyl_trn_I"/>
    <property type="match status" value="1"/>
</dbReference>
<evidence type="ECO:0000256" key="9">
    <source>
        <dbReference type="ARBA" id="ARBA00043995"/>
    </source>
</evidence>
<keyword evidence="5 14" id="KW-0328">Glycosyltransferase</keyword>
<dbReference type="Pfam" id="PF01075">
    <property type="entry name" value="Glyco_transf_9"/>
    <property type="match status" value="1"/>
</dbReference>